<evidence type="ECO:0000256" key="7">
    <source>
        <dbReference type="ARBA" id="ARBA00023242"/>
    </source>
</evidence>
<dbReference type="GO" id="GO:0003677">
    <property type="term" value="F:DNA binding"/>
    <property type="evidence" value="ECO:0007669"/>
    <property type="project" value="InterPro"/>
</dbReference>
<evidence type="ECO:0000256" key="9">
    <source>
        <dbReference type="SAM" id="MobiDB-lite"/>
    </source>
</evidence>
<comment type="caution">
    <text evidence="12">The sequence shown here is derived from an EMBL/GenBank/DDBJ whole genome shotgun (WGS) entry which is preliminary data.</text>
</comment>
<evidence type="ECO:0000259" key="11">
    <source>
        <dbReference type="Pfam" id="PF04082"/>
    </source>
</evidence>
<dbReference type="Pfam" id="PF04082">
    <property type="entry name" value="Fungal_trans"/>
    <property type="match status" value="1"/>
</dbReference>
<evidence type="ECO:0000256" key="8">
    <source>
        <dbReference type="ARBA" id="ARBA00023315"/>
    </source>
</evidence>
<dbReference type="InterPro" id="IPR015424">
    <property type="entry name" value="PyrdxlP-dep_Trfase"/>
</dbReference>
<dbReference type="GO" id="GO:0003870">
    <property type="term" value="F:5-aminolevulinate synthase activity"/>
    <property type="evidence" value="ECO:0007669"/>
    <property type="project" value="InterPro"/>
</dbReference>
<dbReference type="PANTHER" id="PTHR13693">
    <property type="entry name" value="CLASS II AMINOTRANSFERASE/8-AMINO-7-OXONONANOATE SYNTHASE"/>
    <property type="match status" value="1"/>
</dbReference>
<evidence type="ECO:0000256" key="6">
    <source>
        <dbReference type="ARBA" id="ARBA00022898"/>
    </source>
</evidence>
<keyword evidence="6" id="KW-0663">Pyridoxal phosphate</keyword>
<dbReference type="NCBIfam" id="TIGR01821">
    <property type="entry name" value="5aminolev_synth"/>
    <property type="match status" value="1"/>
</dbReference>
<dbReference type="SUPFAM" id="SSF53383">
    <property type="entry name" value="PLP-dependent transferases"/>
    <property type="match status" value="1"/>
</dbReference>
<feature type="compositionally biased region" description="Polar residues" evidence="9">
    <location>
        <begin position="620"/>
        <end position="634"/>
    </location>
</feature>
<dbReference type="AlphaFoldDB" id="A0A7C8MQ36"/>
<feature type="region of interest" description="Disordered" evidence="9">
    <location>
        <begin position="613"/>
        <end position="640"/>
    </location>
</feature>
<dbReference type="GO" id="GO:0005739">
    <property type="term" value="C:mitochondrion"/>
    <property type="evidence" value="ECO:0007669"/>
    <property type="project" value="TreeGrafter"/>
</dbReference>
<dbReference type="InterPro" id="IPR050087">
    <property type="entry name" value="AON_synthase_class-II"/>
</dbReference>
<keyword evidence="7" id="KW-0539">Nucleus</keyword>
<dbReference type="InterPro" id="IPR010961">
    <property type="entry name" value="4pyrrol_synth_NH2levulA_synth"/>
</dbReference>
<dbReference type="GO" id="GO:0008270">
    <property type="term" value="F:zinc ion binding"/>
    <property type="evidence" value="ECO:0007669"/>
    <property type="project" value="InterPro"/>
</dbReference>
<dbReference type="Proteomes" id="UP000481858">
    <property type="component" value="Unassembled WGS sequence"/>
</dbReference>
<dbReference type="CDD" id="cd12148">
    <property type="entry name" value="fungal_TF_MHR"/>
    <property type="match status" value="1"/>
</dbReference>
<keyword evidence="8" id="KW-0012">Acyltransferase</keyword>
<evidence type="ECO:0000313" key="12">
    <source>
        <dbReference type="EMBL" id="KAF2965175.1"/>
    </source>
</evidence>
<sequence length="1165" mass="129762">MDYNLFLVYVALGIRNDTLCEFPQPKTERRKRRKPPAAVLSASTSTATDKLHARLDRYENLLKTLGISIEPIETSSLTQARAAADSPIRHVGAHDDYVSSVGTIYMATNGRSIDNRSQSCFIDENLTAGALTSGPIDHKVGDARYKGGTDSLALCLSPETRTIGDLYPSQHQFSILWQIYLDNIQPITMILHVPSTGILLAEAAKGPGCASKDSEVLLFAVTACALISITDEECQKKLGEERSTLLSRHRLGCEKALVNARFLTSPNFAVLQAYTIYLFVVSLDAEPFEIWNLIGIAKRNALRLGLHQERIPGLTPFEVEMRRRLWLQIIAADITSYYAISATTENSHWPESNYKFSAPSTVNDSDLCPIMEEPPTERAAGATDMIYCNLRCKILKFMVGNESGIKLWKVPGHPWNPAVERCSRLERENDIAELEKEIELDILRYCDILNPVHVLTVTVARLTLCKLRFTMLESLRGEHLDQLTVEDKELMLSAALRVLEYENITYSQPSMQGFLWHTQQSFQWSCLIHILEHLKRNPHGEQAEKAWEQIRMSYDLRPCLYQMHKHKIPLCTTINQLSLEAWQVRETCAFEDGRVLITPTYISFLQEQRTRVASKHQETSSEPSSVVDSPQTPEDGSEGVLLPLENFEQEIVSWAEWNSWDIASPNPRHTDIPFFSPMPSLNHDIHGYHDPGQAQNLVPSTVSDVVLPGTVSVTGHNTFPYEAFYQSQIDKKKQDQSYRYFRSISRIQNEFPFAICARTGKKVNVLGMGGNAAVITAMQQALNMYGANSGGSRNIAGHSPLVESLEASIAELHKKPAALYFGSGYAANEAALSTLGSQLPGCIFFSDELNHASMIEGIRNSKAQKIIWRHNDLRHLEELLASFPKETPKVIAFESLYSMCGTIAPISEICDLAERYGAITFMDEVHAIGLYGPRGAGVGRAIMDRVDVVVGSTSKGMGTVGGYITSSKQLIDMVRSIAKGFIFTTTQSPAIMAGANAAIQYQLHNMGNRIMLQRNVTSVKRKMAQFDLPVLPNQSHIVPVMVGDAELTRHVTDILFDEYNIYVQPINSPTVAVKTERFRISPTGAHCEDQQDALVGALVEIWARLGLRKASDWRYEHVWDEGLPASGQLWTDEQLGLTPGCIGNGHMQLPVQETLEDTMLSSASG</sequence>
<evidence type="ECO:0000256" key="5">
    <source>
        <dbReference type="ARBA" id="ARBA00022679"/>
    </source>
</evidence>
<comment type="cofactor">
    <cofactor evidence="1">
        <name>pyridoxal 5'-phosphate</name>
        <dbReference type="ChEBI" id="CHEBI:597326"/>
    </cofactor>
</comment>
<evidence type="ECO:0000256" key="1">
    <source>
        <dbReference type="ARBA" id="ARBA00001933"/>
    </source>
</evidence>
<organism evidence="12 13">
    <name type="scientific">Xylaria multiplex</name>
    <dbReference type="NCBI Taxonomy" id="323545"/>
    <lineage>
        <taxon>Eukaryota</taxon>
        <taxon>Fungi</taxon>
        <taxon>Dikarya</taxon>
        <taxon>Ascomycota</taxon>
        <taxon>Pezizomycotina</taxon>
        <taxon>Sordariomycetes</taxon>
        <taxon>Xylariomycetidae</taxon>
        <taxon>Xylariales</taxon>
        <taxon>Xylariaceae</taxon>
        <taxon>Xylaria</taxon>
    </lineage>
</organism>
<comment type="function">
    <text evidence="2">Catalyzes the synthesis of 5-aminolevulinate (ALA) from succinyl-CoA and glycine, the first and rate-limiting step in heme biosynthesis.</text>
</comment>
<dbReference type="Gene3D" id="3.40.640.10">
    <property type="entry name" value="Type I PLP-dependent aspartate aminotransferase-like (Major domain)"/>
    <property type="match status" value="1"/>
</dbReference>
<keyword evidence="5" id="KW-0808">Transferase</keyword>
<dbReference type="InterPro" id="IPR004839">
    <property type="entry name" value="Aminotransferase_I/II_large"/>
</dbReference>
<dbReference type="Pfam" id="PF00155">
    <property type="entry name" value="Aminotran_1_2"/>
    <property type="match status" value="1"/>
</dbReference>
<evidence type="ECO:0000313" key="13">
    <source>
        <dbReference type="Proteomes" id="UP000481858"/>
    </source>
</evidence>
<feature type="domain" description="Aminotransferase class I/classII large" evidence="10">
    <location>
        <begin position="768"/>
        <end position="1096"/>
    </location>
</feature>
<dbReference type="InterPro" id="IPR015422">
    <property type="entry name" value="PyrdxlP-dep_Trfase_small"/>
</dbReference>
<evidence type="ECO:0000259" key="10">
    <source>
        <dbReference type="Pfam" id="PF00155"/>
    </source>
</evidence>
<dbReference type="PANTHER" id="PTHR13693:SF102">
    <property type="entry name" value="2-AMINO-3-KETOBUTYRATE COENZYME A LIGASE, MITOCHONDRIAL"/>
    <property type="match status" value="1"/>
</dbReference>
<dbReference type="InParanoid" id="A0A7C8MQ36"/>
<evidence type="ECO:0000256" key="3">
    <source>
        <dbReference type="ARBA" id="ARBA00008392"/>
    </source>
</evidence>
<reference evidence="12 13" key="1">
    <citation type="submission" date="2019-12" db="EMBL/GenBank/DDBJ databases">
        <title>Draft genome sequence of the ascomycete Xylaria multiplex DSM 110363.</title>
        <authorList>
            <person name="Buettner E."/>
            <person name="Kellner H."/>
        </authorList>
    </citation>
    <scope>NUCLEOTIDE SEQUENCE [LARGE SCALE GENOMIC DNA]</scope>
    <source>
        <strain evidence="12 13">DSM 110363</strain>
    </source>
</reference>
<accession>A0A7C8MQ36</accession>
<dbReference type="GO" id="GO:0030170">
    <property type="term" value="F:pyridoxal phosphate binding"/>
    <property type="evidence" value="ECO:0007669"/>
    <property type="project" value="InterPro"/>
</dbReference>
<dbReference type="InterPro" id="IPR015421">
    <property type="entry name" value="PyrdxlP-dep_Trfase_major"/>
</dbReference>
<gene>
    <name evidence="12" type="ORF">GQX73_g8389</name>
</gene>
<dbReference type="OrthoDB" id="435881at2759"/>
<dbReference type="FunFam" id="3.40.640.10:FF:000006">
    <property type="entry name" value="5-aminolevulinate synthase, mitochondrial"/>
    <property type="match status" value="1"/>
</dbReference>
<dbReference type="CDD" id="cd06454">
    <property type="entry name" value="KBL_like"/>
    <property type="match status" value="1"/>
</dbReference>
<protein>
    <recommendedName>
        <fullName evidence="4">5-aminolevulinate synthase, mitochondrial</fullName>
    </recommendedName>
</protein>
<dbReference type="GO" id="GO:0006783">
    <property type="term" value="P:heme biosynthetic process"/>
    <property type="evidence" value="ECO:0007669"/>
    <property type="project" value="TreeGrafter"/>
</dbReference>
<dbReference type="Gene3D" id="3.90.1150.10">
    <property type="entry name" value="Aspartate Aminotransferase, domain 1"/>
    <property type="match status" value="1"/>
</dbReference>
<evidence type="ECO:0000256" key="2">
    <source>
        <dbReference type="ARBA" id="ARBA00003076"/>
    </source>
</evidence>
<comment type="similarity">
    <text evidence="3">Belongs to the class-II pyridoxal-phosphate-dependent aminotransferase family.</text>
</comment>
<feature type="domain" description="Xylanolytic transcriptional activator regulatory" evidence="11">
    <location>
        <begin position="178"/>
        <end position="344"/>
    </location>
</feature>
<proteinExistence type="inferred from homology"/>
<name>A0A7C8MQ36_9PEZI</name>
<evidence type="ECO:0000256" key="4">
    <source>
        <dbReference type="ARBA" id="ARBA00019560"/>
    </source>
</evidence>
<keyword evidence="13" id="KW-1185">Reference proteome</keyword>
<dbReference type="InterPro" id="IPR007219">
    <property type="entry name" value="XnlR_reg_dom"/>
</dbReference>
<dbReference type="EMBL" id="WUBL01000123">
    <property type="protein sequence ID" value="KAF2965175.1"/>
    <property type="molecule type" value="Genomic_DNA"/>
</dbReference>
<dbReference type="GO" id="GO:0006351">
    <property type="term" value="P:DNA-templated transcription"/>
    <property type="evidence" value="ECO:0007669"/>
    <property type="project" value="InterPro"/>
</dbReference>